<proteinExistence type="predicted"/>
<comment type="caution">
    <text evidence="2">The sequence shown here is derived from an EMBL/GenBank/DDBJ whole genome shotgun (WGS) entry which is preliminary data.</text>
</comment>
<feature type="chain" id="PRO_5031038729" description="DUF3613 domain-containing protein" evidence="1">
    <location>
        <begin position="20"/>
        <end position="123"/>
    </location>
</feature>
<accession>A0A7Y2JX49</accession>
<evidence type="ECO:0000313" key="2">
    <source>
        <dbReference type="EMBL" id="NNG22313.1"/>
    </source>
</evidence>
<dbReference type="EMBL" id="JABAIV010000001">
    <property type="protein sequence ID" value="NNG22313.1"/>
    <property type="molecule type" value="Genomic_DNA"/>
</dbReference>
<gene>
    <name evidence="2" type="ORF">HGB41_04780</name>
</gene>
<feature type="signal peptide" evidence="1">
    <location>
        <begin position="1"/>
        <end position="19"/>
    </location>
</feature>
<dbReference type="Proteomes" id="UP000533905">
    <property type="component" value="Unassembled WGS sequence"/>
</dbReference>
<evidence type="ECO:0000256" key="1">
    <source>
        <dbReference type="SAM" id="SignalP"/>
    </source>
</evidence>
<dbReference type="AlphaFoldDB" id="A0A7Y2JX49"/>
<reference evidence="2 3" key="1">
    <citation type="submission" date="2020-04" db="EMBL/GenBank/DDBJ databases">
        <title>Massilia sp. nov., a cold adapted bacteria isolated from Arctic soil.</title>
        <authorList>
            <person name="Son J."/>
            <person name="Ka J.-O."/>
        </authorList>
    </citation>
    <scope>NUCLEOTIDE SEQUENCE [LARGE SCALE GENOMIC DNA]</scope>
    <source>
        <strain evidence="2 3">ML15P13</strain>
    </source>
</reference>
<evidence type="ECO:0008006" key="4">
    <source>
        <dbReference type="Google" id="ProtNLM"/>
    </source>
</evidence>
<organism evidence="2 3">
    <name type="scientific">Telluria aromaticivorans</name>
    <dbReference type="NCBI Taxonomy" id="2725995"/>
    <lineage>
        <taxon>Bacteria</taxon>
        <taxon>Pseudomonadati</taxon>
        <taxon>Pseudomonadota</taxon>
        <taxon>Betaproteobacteria</taxon>
        <taxon>Burkholderiales</taxon>
        <taxon>Oxalobacteraceae</taxon>
        <taxon>Telluria group</taxon>
        <taxon>Telluria</taxon>
    </lineage>
</organism>
<dbReference type="RefSeq" id="WP_171081551.1">
    <property type="nucleotide sequence ID" value="NZ_JABAIV010000001.1"/>
</dbReference>
<keyword evidence="1" id="KW-0732">Signal</keyword>
<name>A0A7Y2JX49_9BURK</name>
<evidence type="ECO:0000313" key="3">
    <source>
        <dbReference type="Proteomes" id="UP000533905"/>
    </source>
</evidence>
<keyword evidence="3" id="KW-1185">Reference proteome</keyword>
<protein>
    <recommendedName>
        <fullName evidence="4">DUF3613 domain-containing protein</fullName>
    </recommendedName>
</protein>
<sequence>MMKRLLLACAAALAQPAPAAEPEPRKATIAAPEPAPLPLRARLTGGAIAQAVSDTLAEQPIAGRSEGIALGADAYRDFSRRMDEAKVPDCLRPDGLKHQPTYFLAGLFALPFIPIAKLRGKCN</sequence>